<feature type="domain" description="SGNH hydrolase-type esterase" evidence="1">
    <location>
        <begin position="68"/>
        <end position="213"/>
    </location>
</feature>
<organism evidence="2">
    <name type="scientific">Methylobacterium bullatum</name>
    <dbReference type="NCBI Taxonomy" id="570505"/>
    <lineage>
        <taxon>Bacteria</taxon>
        <taxon>Pseudomonadati</taxon>
        <taxon>Pseudomonadota</taxon>
        <taxon>Alphaproteobacteria</taxon>
        <taxon>Hyphomicrobiales</taxon>
        <taxon>Methylobacteriaceae</taxon>
        <taxon>Methylobacterium</taxon>
    </lineage>
</organism>
<dbReference type="EMBL" id="LR743504">
    <property type="protein sequence ID" value="CAA2103094.1"/>
    <property type="molecule type" value="Genomic_DNA"/>
</dbReference>
<dbReference type="InterPro" id="IPR036514">
    <property type="entry name" value="SGNH_hydro_sf"/>
</dbReference>
<dbReference type="Gene3D" id="3.40.50.1110">
    <property type="entry name" value="SGNH hydrolase"/>
    <property type="match status" value="1"/>
</dbReference>
<protein>
    <recommendedName>
        <fullName evidence="1">SGNH hydrolase-type esterase domain-containing protein</fullName>
    </recommendedName>
</protein>
<dbReference type="Pfam" id="PF13472">
    <property type="entry name" value="Lipase_GDSL_2"/>
    <property type="match status" value="1"/>
</dbReference>
<sequence length="231" mass="24866">MRALHLGLAGMAILGVGFALGWIEKPLHLNARLYATDRLPSIQAHLDDAPNGYILLAGDSQAELQNPAQRVCGMEIVNAGVNGASASVYADLVAKLSVKTRPRAVVAFIGTNDLQRKKEPLSARTAQGFDDAVERIVKRLQASSDRVVVAAVPPISRSVENRLEPAAVVAYSARIEALCRRLSCRYVDPYADLRDGNTGFALPGALRDALHVTDYRRVMRALEPALCAATP</sequence>
<evidence type="ECO:0000259" key="1">
    <source>
        <dbReference type="Pfam" id="PF13472"/>
    </source>
</evidence>
<proteinExistence type="predicted"/>
<dbReference type="InterPro" id="IPR013830">
    <property type="entry name" value="SGNH_hydro"/>
</dbReference>
<accession>A0A679ITY3</accession>
<evidence type="ECO:0000313" key="2">
    <source>
        <dbReference type="EMBL" id="CAA2103094.1"/>
    </source>
</evidence>
<gene>
    <name evidence="2" type="ORF">MBUL_02019</name>
</gene>
<reference evidence="2" key="1">
    <citation type="submission" date="2019-12" db="EMBL/GenBank/DDBJ databases">
        <authorList>
            <person name="Cremers G."/>
        </authorList>
    </citation>
    <scope>NUCLEOTIDE SEQUENCE</scope>
    <source>
        <strain evidence="2">Mbul1</strain>
    </source>
</reference>
<dbReference type="SUPFAM" id="SSF52266">
    <property type="entry name" value="SGNH hydrolase"/>
    <property type="match status" value="1"/>
</dbReference>
<dbReference type="AlphaFoldDB" id="A0A679ITY3"/>
<name>A0A679ITY3_9HYPH</name>
<dbReference type="GO" id="GO:0016788">
    <property type="term" value="F:hydrolase activity, acting on ester bonds"/>
    <property type="evidence" value="ECO:0007669"/>
    <property type="project" value="UniProtKB-ARBA"/>
</dbReference>